<dbReference type="EMBL" id="JAOB01000074">
    <property type="protein sequence ID" value="EUA19091.1"/>
    <property type="molecule type" value="Genomic_DNA"/>
</dbReference>
<reference evidence="2" key="1">
    <citation type="submission" date="2014-01" db="EMBL/GenBank/DDBJ databases">
        <authorList>
            <person name="Brown-Elliot B."/>
            <person name="Wallace R."/>
            <person name="Lenaerts A."/>
            <person name="Ordway D."/>
            <person name="DeGroote M.A."/>
            <person name="Parker T."/>
            <person name="Sizemore C."/>
            <person name="Tallon L.J."/>
            <person name="Sadzewicz L.K."/>
            <person name="Sengamalay N."/>
            <person name="Fraser C.M."/>
            <person name="Hine E."/>
            <person name="Shefchek K.A."/>
            <person name="Das S.P."/>
            <person name="Tettelin H."/>
        </authorList>
    </citation>
    <scope>NUCLEOTIDE SEQUENCE [LARGE SCALE GENOMIC DNA]</scope>
    <source>
        <strain evidence="2">4042</strain>
    </source>
</reference>
<proteinExistence type="predicted"/>
<gene>
    <name evidence="2" type="ORF">I553_10221</name>
</gene>
<protein>
    <submittedName>
        <fullName evidence="2">Putative dehydrogenase</fullName>
    </submittedName>
</protein>
<sequence>MGGDCRRIRRRRRRIRATARRRWAQPRAGGAQTGPLETTANDCRGRGVQVRTLALDLVQPGAVGEIITATGDLEVGLLIYNAGPTPAASSSSTLTWPISSESSTSTSPRCWHWYSTTAGRCACGGAAASCWSARWRDTSGRCGTPCTAGEGVWSHLRRKPLARAA</sequence>
<organism evidence="2">
    <name type="scientific">Mycobacterium xenopi 4042</name>
    <dbReference type="NCBI Taxonomy" id="1299334"/>
    <lineage>
        <taxon>Bacteria</taxon>
        <taxon>Bacillati</taxon>
        <taxon>Actinomycetota</taxon>
        <taxon>Actinomycetes</taxon>
        <taxon>Mycobacteriales</taxon>
        <taxon>Mycobacteriaceae</taxon>
        <taxon>Mycobacterium</taxon>
    </lineage>
</organism>
<evidence type="ECO:0000256" key="1">
    <source>
        <dbReference type="SAM" id="MobiDB-lite"/>
    </source>
</evidence>
<evidence type="ECO:0000313" key="2">
    <source>
        <dbReference type="EMBL" id="EUA19091.1"/>
    </source>
</evidence>
<feature type="region of interest" description="Disordered" evidence="1">
    <location>
        <begin position="16"/>
        <end position="42"/>
    </location>
</feature>
<comment type="caution">
    <text evidence="2">The sequence shown here is derived from an EMBL/GenBank/DDBJ whole genome shotgun (WGS) entry which is preliminary data.</text>
</comment>
<dbReference type="AlphaFoldDB" id="X7ZJ72"/>
<accession>X7ZJ72</accession>
<name>X7ZJ72_MYCXE</name>
<dbReference type="Gene3D" id="3.40.50.720">
    <property type="entry name" value="NAD(P)-binding Rossmann-like Domain"/>
    <property type="match status" value="1"/>
</dbReference>